<evidence type="ECO:0000256" key="14">
    <source>
        <dbReference type="ARBA" id="ARBA00023014"/>
    </source>
</evidence>
<evidence type="ECO:0000256" key="11">
    <source>
        <dbReference type="ARBA" id="ARBA00022982"/>
    </source>
</evidence>
<dbReference type="EMBL" id="CM001288">
    <property type="protein sequence ID" value="EHH55663.1"/>
    <property type="molecule type" value="Genomic_DNA"/>
</dbReference>
<dbReference type="GO" id="GO:0008177">
    <property type="term" value="F:succinate dehydrogenase (quinone) activity"/>
    <property type="evidence" value="ECO:0007669"/>
    <property type="project" value="UniProtKB-EC"/>
</dbReference>
<dbReference type="InterPro" id="IPR009051">
    <property type="entry name" value="Helical_ferredxn"/>
</dbReference>
<feature type="domain" description="4Fe-4S ferredoxin-type" evidence="23">
    <location>
        <begin position="137"/>
        <end position="167"/>
    </location>
</feature>
<dbReference type="PROSITE" id="PS51379">
    <property type="entry name" value="4FE4S_FER_2"/>
    <property type="match status" value="1"/>
</dbReference>
<dbReference type="Gene3D" id="1.10.1060.10">
    <property type="entry name" value="Alpha-helical ferredoxin"/>
    <property type="match status" value="1"/>
</dbReference>
<evidence type="ECO:0000256" key="3">
    <source>
        <dbReference type="ARBA" id="ARBA00009433"/>
    </source>
</evidence>
<accession>G7PMG8</accession>
<comment type="similarity">
    <text evidence="3 21">Belongs to the succinate dehydrogenase/fumarate reductase iron-sulfur protein family.</text>
</comment>
<evidence type="ECO:0000256" key="7">
    <source>
        <dbReference type="ARBA" id="ARBA00022485"/>
    </source>
</evidence>
<dbReference type="InterPro" id="IPR025192">
    <property type="entry name" value="Succ_DH/fum_Rdtase_N"/>
</dbReference>
<dbReference type="Proteomes" id="UP000009130">
    <property type="component" value="Chromosome 13"/>
</dbReference>
<keyword evidence="21" id="KW-0999">Mitochondrion inner membrane</keyword>
<dbReference type="AlphaFoldDB" id="G7PMG8"/>
<evidence type="ECO:0000256" key="9">
    <source>
        <dbReference type="ARBA" id="ARBA00022714"/>
    </source>
</evidence>
<dbReference type="GO" id="GO:0006099">
    <property type="term" value="P:tricarboxylic acid cycle"/>
    <property type="evidence" value="ECO:0007669"/>
    <property type="project" value="UniProtKB-UniPathway"/>
</dbReference>
<evidence type="ECO:0000256" key="17">
    <source>
        <dbReference type="ARBA" id="ARBA00046525"/>
    </source>
</evidence>
<comment type="function">
    <text evidence="16">Iron-sulfur protein (IP) subunit of the succinate dehydrogenase complex (mitochondrial respiratory chain complex II), responsible for transferring electrons from succinate to ubiquinone (coenzyme Q). SDH also oxidizes malate to the non-canonical enol form of oxaloacetate, enol-oxaloacetate. Enol-oxaloacetate, which is a potent inhibitor of the succinate dehydrogenase activity, is further isomerized into keto-oxaloacetate.</text>
</comment>
<dbReference type="Pfam" id="PF13534">
    <property type="entry name" value="Fer4_17"/>
    <property type="match status" value="1"/>
</dbReference>
<dbReference type="GO" id="GO:0051537">
    <property type="term" value="F:2 iron, 2 sulfur cluster binding"/>
    <property type="evidence" value="ECO:0007669"/>
    <property type="project" value="UniProtKB-KW"/>
</dbReference>
<dbReference type="GO" id="GO:0022904">
    <property type="term" value="P:respiratory electron transport chain"/>
    <property type="evidence" value="ECO:0007669"/>
    <property type="project" value="TreeGrafter"/>
</dbReference>
<dbReference type="Pfam" id="PF13085">
    <property type="entry name" value="Fer2_3"/>
    <property type="match status" value="1"/>
</dbReference>
<dbReference type="FunFam" id="1.10.1060.10:FF:000001">
    <property type="entry name" value="Succinate dehydrogenase iron-sulfur subunit SdhB"/>
    <property type="match status" value="1"/>
</dbReference>
<dbReference type="InterPro" id="IPR001041">
    <property type="entry name" value="2Fe-2S_ferredoxin-type"/>
</dbReference>
<keyword evidence="6" id="KW-0813">Transport</keyword>
<evidence type="ECO:0000256" key="8">
    <source>
        <dbReference type="ARBA" id="ARBA00022532"/>
    </source>
</evidence>
<comment type="catalytic activity">
    <reaction evidence="20">
        <text>a quinone + succinate = fumarate + a quinol</text>
        <dbReference type="Rhea" id="RHEA:40523"/>
        <dbReference type="ChEBI" id="CHEBI:24646"/>
        <dbReference type="ChEBI" id="CHEBI:29806"/>
        <dbReference type="ChEBI" id="CHEBI:30031"/>
        <dbReference type="ChEBI" id="CHEBI:132124"/>
        <dbReference type="EC" id="1.3.5.1"/>
    </reaction>
</comment>
<organism>
    <name type="scientific">Macaca fascicularis</name>
    <name type="common">Crab-eating macaque</name>
    <name type="synonym">Cynomolgus monkey</name>
    <dbReference type="NCBI Taxonomy" id="9541"/>
    <lineage>
        <taxon>Eukaryota</taxon>
        <taxon>Metazoa</taxon>
        <taxon>Chordata</taxon>
        <taxon>Craniata</taxon>
        <taxon>Vertebrata</taxon>
        <taxon>Euteleostomi</taxon>
        <taxon>Mammalia</taxon>
        <taxon>Eutheria</taxon>
        <taxon>Euarchontoglires</taxon>
        <taxon>Primates</taxon>
        <taxon>Haplorrhini</taxon>
        <taxon>Catarrhini</taxon>
        <taxon>Cercopithecidae</taxon>
        <taxon>Cercopithecinae</taxon>
        <taxon>Macaca</taxon>
    </lineage>
</organism>
<evidence type="ECO:0000256" key="12">
    <source>
        <dbReference type="ARBA" id="ARBA00023002"/>
    </source>
</evidence>
<dbReference type="InterPro" id="IPR006058">
    <property type="entry name" value="2Fe2S_fd_BS"/>
</dbReference>
<dbReference type="PROSITE" id="PS00198">
    <property type="entry name" value="4FE4S_FER_1"/>
    <property type="match status" value="1"/>
</dbReference>
<comment type="cofactor">
    <cofactor evidence="21">
        <name>[2Fe-2S] cluster</name>
        <dbReference type="ChEBI" id="CHEBI:190135"/>
    </cofactor>
    <text evidence="21">Binds 1 [2Fe-2S] cluster.</text>
</comment>
<evidence type="ECO:0000256" key="6">
    <source>
        <dbReference type="ARBA" id="ARBA00022448"/>
    </source>
</evidence>
<protein>
    <recommendedName>
        <fullName evidence="5 21">Succinate dehydrogenase [ubiquinone] iron-sulfur subunit, mitochondrial</fullName>
        <ecNumber evidence="4 21">1.3.5.1</ecNumber>
    </recommendedName>
</protein>
<dbReference type="PROSITE" id="PS00197">
    <property type="entry name" value="2FE2S_FER_1"/>
    <property type="match status" value="1"/>
</dbReference>
<evidence type="ECO:0000256" key="13">
    <source>
        <dbReference type="ARBA" id="ARBA00023004"/>
    </source>
</evidence>
<dbReference type="SUPFAM" id="SSF46548">
    <property type="entry name" value="alpha-helical ferredoxin"/>
    <property type="match status" value="1"/>
</dbReference>
<feature type="domain" description="2Fe-2S ferredoxin-type" evidence="22">
    <location>
        <begin position="42"/>
        <end position="138"/>
    </location>
</feature>
<keyword evidence="14 21" id="KW-0411">Iron-sulfur</keyword>
<evidence type="ECO:0000256" key="21">
    <source>
        <dbReference type="RuleBase" id="RU361237"/>
    </source>
</evidence>
<comment type="subunit">
    <text evidence="17">Component of complex II composed of four subunits: the flavoprotein (FP) SDHA, iron-sulfur protein (IP) SDHB, and a cytochrome b560 composed of SDHC and SDHD. Interacts with SDHAF1; the interaction is required for iron-sulfur cluster incorporation into SDHB.</text>
</comment>
<dbReference type="UniPathway" id="UPA00223">
    <property type="reaction ID" value="UER01006"/>
</dbReference>
<keyword evidence="11" id="KW-0249">Electron transport</keyword>
<dbReference type="InterPro" id="IPR036010">
    <property type="entry name" value="2Fe-2S_ferredoxin-like_sf"/>
</dbReference>
<keyword evidence="21" id="KW-0496">Mitochondrion</keyword>
<keyword evidence="7 21" id="KW-0004">4Fe-4S</keyword>
<dbReference type="PROSITE" id="PS51085">
    <property type="entry name" value="2FE2S_FER_2"/>
    <property type="match status" value="1"/>
</dbReference>
<evidence type="ECO:0000256" key="18">
    <source>
        <dbReference type="ARBA" id="ARBA00047404"/>
    </source>
</evidence>
<dbReference type="GO" id="GO:0005743">
    <property type="term" value="C:mitochondrial inner membrane"/>
    <property type="evidence" value="ECO:0007669"/>
    <property type="project" value="UniProtKB-SubCell"/>
</dbReference>
<evidence type="ECO:0000313" key="24">
    <source>
        <dbReference type="EMBL" id="EHH55663.1"/>
    </source>
</evidence>
<dbReference type="InterPro" id="IPR017900">
    <property type="entry name" value="4Fe4S_Fe_S_CS"/>
</dbReference>
<dbReference type="CDD" id="cd00207">
    <property type="entry name" value="fer2"/>
    <property type="match status" value="1"/>
</dbReference>
<comment type="pathway">
    <text evidence="2 21">Carbohydrate metabolism; tricarboxylic acid cycle; fumarate from succinate (eukaryal route): step 1/1.</text>
</comment>
<keyword evidence="9 21" id="KW-0001">2Fe-2S</keyword>
<comment type="function">
    <text evidence="21">Iron-sulfur protein (IP) subunit of succinate dehydrogenase (SDH) that is involved in complex II of the mitochondrial electron transport chain and is responsible for transferring electrons from succinate to ubiquinone (coenzyme Q).</text>
</comment>
<evidence type="ECO:0000259" key="23">
    <source>
        <dbReference type="PROSITE" id="PS51379"/>
    </source>
</evidence>
<reference evidence="24" key="1">
    <citation type="journal article" date="2011" name="Nat. Biotechnol.">
        <title>Genome sequencing and comparison of two nonhuman primate animal models, the cynomolgus and Chinese rhesus macaques.</title>
        <authorList>
            <person name="Yan G."/>
            <person name="Zhang G."/>
            <person name="Fang X."/>
            <person name="Zhang Y."/>
            <person name="Li C."/>
            <person name="Ling F."/>
            <person name="Cooper D.N."/>
            <person name="Li Q."/>
            <person name="Li Y."/>
            <person name="van Gool A.J."/>
            <person name="Du H."/>
            <person name="Chen J."/>
            <person name="Chen R."/>
            <person name="Zhang P."/>
            <person name="Huang Z."/>
            <person name="Thompson J.R."/>
            <person name="Meng Y."/>
            <person name="Bai Y."/>
            <person name="Wang J."/>
            <person name="Zhuo M."/>
            <person name="Wang T."/>
            <person name="Huang Y."/>
            <person name="Wei L."/>
            <person name="Li J."/>
            <person name="Wang Z."/>
            <person name="Hu H."/>
            <person name="Yang P."/>
            <person name="Le L."/>
            <person name="Stenson P.D."/>
            <person name="Li B."/>
            <person name="Liu X."/>
            <person name="Ball E.V."/>
            <person name="An N."/>
            <person name="Huang Q."/>
            <person name="Zhang Y."/>
            <person name="Fan W."/>
            <person name="Zhang X."/>
            <person name="Li Y."/>
            <person name="Wang W."/>
            <person name="Katze M.G."/>
            <person name="Su B."/>
            <person name="Nielsen R."/>
            <person name="Yang H."/>
            <person name="Wang J."/>
            <person name="Wang X."/>
            <person name="Wang J."/>
        </authorList>
    </citation>
    <scope>NUCLEOTIDE SEQUENCE [LARGE SCALE GENOMIC DNA]</scope>
    <source>
        <strain evidence="24">CE-4</strain>
    </source>
</reference>
<name>G7PMG8_MACFA</name>
<evidence type="ECO:0000256" key="20">
    <source>
        <dbReference type="ARBA" id="ARBA00049220"/>
    </source>
</evidence>
<evidence type="ECO:0000256" key="5">
    <source>
        <dbReference type="ARBA" id="ARBA00016766"/>
    </source>
</evidence>
<dbReference type="GO" id="GO:0051539">
    <property type="term" value="F:4 iron, 4 sulfur cluster binding"/>
    <property type="evidence" value="ECO:0007669"/>
    <property type="project" value="UniProtKB-KW"/>
</dbReference>
<evidence type="ECO:0000256" key="4">
    <source>
        <dbReference type="ARBA" id="ARBA00012792"/>
    </source>
</evidence>
<dbReference type="GO" id="GO:0051538">
    <property type="term" value="F:3 iron, 4 sulfur cluster binding"/>
    <property type="evidence" value="ECO:0007669"/>
    <property type="project" value="UniProtKB-KW"/>
</dbReference>
<dbReference type="NCBIfam" id="TIGR00384">
    <property type="entry name" value="dhsB"/>
    <property type="match status" value="2"/>
</dbReference>
<comment type="cofactor">
    <cofactor evidence="21">
        <name>[4Fe-4S] cluster</name>
        <dbReference type="ChEBI" id="CHEBI:49883"/>
    </cofactor>
    <text evidence="21">Binds 1 [4Fe-4S] cluster.</text>
</comment>
<evidence type="ECO:0000259" key="22">
    <source>
        <dbReference type="PROSITE" id="PS51085"/>
    </source>
</evidence>
<dbReference type="GO" id="GO:0009055">
    <property type="term" value="F:electron transfer activity"/>
    <property type="evidence" value="ECO:0007669"/>
    <property type="project" value="InterPro"/>
</dbReference>
<keyword evidence="21" id="KW-0472">Membrane</keyword>
<dbReference type="SUPFAM" id="SSF54292">
    <property type="entry name" value="2Fe-2S ferredoxin-like"/>
    <property type="match status" value="1"/>
</dbReference>
<keyword evidence="13 21" id="KW-0408">Iron</keyword>
<dbReference type="PANTHER" id="PTHR11921">
    <property type="entry name" value="SUCCINATE DEHYDROGENASE IRON-SULFUR PROTEIN"/>
    <property type="match status" value="1"/>
</dbReference>
<evidence type="ECO:0000256" key="16">
    <source>
        <dbReference type="ARBA" id="ARBA00046167"/>
    </source>
</evidence>
<keyword evidence="8" id="KW-0816">Tricarboxylic acid cycle</keyword>
<gene>
    <name evidence="24" type="ORF">EGM_04911</name>
</gene>
<keyword evidence="10 21" id="KW-0479">Metal-binding</keyword>
<dbReference type="InterPro" id="IPR017896">
    <property type="entry name" value="4Fe4S_Fe-S-bd"/>
</dbReference>
<keyword evidence="15 21" id="KW-0003">3Fe-4S</keyword>
<dbReference type="GO" id="GO:0046872">
    <property type="term" value="F:metal ion binding"/>
    <property type="evidence" value="ECO:0007669"/>
    <property type="project" value="UniProtKB-KW"/>
</dbReference>
<proteinExistence type="inferred from homology"/>
<keyword evidence="12" id="KW-0560">Oxidoreductase</keyword>
<comment type="catalytic activity">
    <reaction evidence="18">
        <text>(R)-malate + a quinone = enol-oxaloacetate + a quinol</text>
        <dbReference type="Rhea" id="RHEA:79827"/>
        <dbReference type="ChEBI" id="CHEBI:15588"/>
        <dbReference type="ChEBI" id="CHEBI:17479"/>
        <dbReference type="ChEBI" id="CHEBI:24646"/>
        <dbReference type="ChEBI" id="CHEBI:132124"/>
    </reaction>
    <physiologicalReaction direction="left-to-right" evidence="18">
        <dbReference type="Rhea" id="RHEA:79828"/>
    </physiologicalReaction>
</comment>
<dbReference type="InterPro" id="IPR004489">
    <property type="entry name" value="Succ_DH/fum_Rdtase_Fe-S"/>
</dbReference>
<comment type="subcellular location">
    <subcellularLocation>
        <location evidence="1 21">Mitochondrion inner membrane</location>
        <topology evidence="1 21">Peripheral membrane protein</topology>
        <orientation evidence="1 21">Matrix side</orientation>
    </subcellularLocation>
</comment>
<evidence type="ECO:0000256" key="19">
    <source>
        <dbReference type="ARBA" id="ARBA00048512"/>
    </source>
</evidence>
<dbReference type="InterPro" id="IPR050573">
    <property type="entry name" value="SDH/FRD_Iron-Sulfur"/>
</dbReference>
<dbReference type="FunFam" id="3.10.20.30:FF:000007">
    <property type="entry name" value="Succinate dehydrogenase [ubiquinone] iron-sulfur subunit, mitochondrial"/>
    <property type="match status" value="1"/>
</dbReference>
<evidence type="ECO:0000256" key="15">
    <source>
        <dbReference type="ARBA" id="ARBA00023291"/>
    </source>
</evidence>
<evidence type="ECO:0000256" key="10">
    <source>
        <dbReference type="ARBA" id="ARBA00022723"/>
    </source>
</evidence>
<dbReference type="EC" id="1.3.5.1" evidence="4 21"/>
<evidence type="ECO:0000256" key="1">
    <source>
        <dbReference type="ARBA" id="ARBA00004443"/>
    </source>
</evidence>
<evidence type="ECO:0000256" key="2">
    <source>
        <dbReference type="ARBA" id="ARBA00004788"/>
    </source>
</evidence>
<comment type="catalytic activity">
    <reaction evidence="19">
        <text>(S)-malate + a quinone = enol-oxaloacetate + a quinol</text>
        <dbReference type="Rhea" id="RHEA:79831"/>
        <dbReference type="ChEBI" id="CHEBI:15589"/>
        <dbReference type="ChEBI" id="CHEBI:17479"/>
        <dbReference type="ChEBI" id="CHEBI:24646"/>
        <dbReference type="ChEBI" id="CHEBI:132124"/>
    </reaction>
    <physiologicalReaction direction="left-to-right" evidence="19">
        <dbReference type="Rhea" id="RHEA:79832"/>
    </physiologicalReaction>
</comment>
<sequence length="241" mass="26758">MAAVVSLSLRRWLRATTLGGACLQASGRARTAAAAAAAARIKTFAIYRWDPDKAGDKPHMQTYEVDLNKCGPMVLDALIKIKNEIDSTLTFRRSCREGICGSCAININGGNTLACTRRIDTNLNKEGKQQCLQSIEEHEKLDGLYECILCACCSTSCPSYWWNGDNYLGPAVLMQAYRWMIDSRDDLTEEHLAKPQDPFSLHRCHTIMNCTRTCPKGLNPGKAIAEIKKMMATYKEKKASV</sequence>
<dbReference type="PANTHER" id="PTHR11921:SF29">
    <property type="entry name" value="SUCCINATE DEHYDROGENASE [UBIQUINONE] IRON-SULFUR SUBUNIT, MITOCHONDRIAL"/>
    <property type="match status" value="1"/>
</dbReference>
<comment type="cofactor">
    <cofactor evidence="21">
        <name>[3Fe-4S] cluster</name>
        <dbReference type="ChEBI" id="CHEBI:21137"/>
    </cofactor>
    <text evidence="21">Binds 1 [3Fe-4S] cluster.</text>
</comment>